<evidence type="ECO:0000256" key="11">
    <source>
        <dbReference type="ARBA" id="ARBA00023033"/>
    </source>
</evidence>
<dbReference type="GO" id="GO:0016705">
    <property type="term" value="F:oxidoreductase activity, acting on paired donors, with incorporation or reduction of molecular oxygen"/>
    <property type="evidence" value="ECO:0007669"/>
    <property type="project" value="InterPro"/>
</dbReference>
<dbReference type="PANTHER" id="PTHR24291">
    <property type="entry name" value="CYTOCHROME P450 FAMILY 4"/>
    <property type="match status" value="1"/>
</dbReference>
<dbReference type="SUPFAM" id="SSF48264">
    <property type="entry name" value="Cytochrome P450"/>
    <property type="match status" value="1"/>
</dbReference>
<proteinExistence type="evidence at transcript level"/>
<reference evidence="15" key="1">
    <citation type="submission" date="2019-04" db="EMBL/GenBank/DDBJ databases">
        <authorList>
            <person name="Yi J."/>
            <person name="Xi J."/>
        </authorList>
    </citation>
    <scope>NUCLEOTIDE SEQUENCE</scope>
    <source>
        <tissue evidence="15">Antennae</tissue>
    </source>
</reference>
<dbReference type="PRINTS" id="PR00385">
    <property type="entry name" value="P450"/>
</dbReference>
<evidence type="ECO:0000256" key="8">
    <source>
        <dbReference type="ARBA" id="ARBA00022848"/>
    </source>
</evidence>
<dbReference type="InterPro" id="IPR017972">
    <property type="entry name" value="Cyt_P450_CS"/>
</dbReference>
<evidence type="ECO:0000256" key="9">
    <source>
        <dbReference type="ARBA" id="ARBA00023002"/>
    </source>
</evidence>
<evidence type="ECO:0000256" key="7">
    <source>
        <dbReference type="ARBA" id="ARBA00022824"/>
    </source>
</evidence>
<dbReference type="EMBL" id="MK863378">
    <property type="protein sequence ID" value="QIK02100.1"/>
    <property type="molecule type" value="mRNA"/>
</dbReference>
<keyword evidence="11 13" id="KW-0503">Monooxygenase</keyword>
<protein>
    <submittedName>
        <fullName evidence="15">Cytochromes P450 family 4</fullName>
    </submittedName>
</protein>
<evidence type="ECO:0000256" key="6">
    <source>
        <dbReference type="ARBA" id="ARBA00022723"/>
    </source>
</evidence>
<keyword evidence="6 12" id="KW-0479">Metal-binding</keyword>
<dbReference type="GO" id="GO:0005789">
    <property type="term" value="C:endoplasmic reticulum membrane"/>
    <property type="evidence" value="ECO:0007669"/>
    <property type="project" value="UniProtKB-SubCell"/>
</dbReference>
<evidence type="ECO:0000256" key="13">
    <source>
        <dbReference type="RuleBase" id="RU000461"/>
    </source>
</evidence>
<evidence type="ECO:0000256" key="1">
    <source>
        <dbReference type="ARBA" id="ARBA00001971"/>
    </source>
</evidence>
<dbReference type="Gene3D" id="1.10.630.10">
    <property type="entry name" value="Cytochrome P450"/>
    <property type="match status" value="1"/>
</dbReference>
<keyword evidence="7" id="KW-0256">Endoplasmic reticulum</keyword>
<evidence type="ECO:0000256" key="5">
    <source>
        <dbReference type="ARBA" id="ARBA00022617"/>
    </source>
</evidence>
<dbReference type="GO" id="GO:0020037">
    <property type="term" value="F:heme binding"/>
    <property type="evidence" value="ECO:0007669"/>
    <property type="project" value="InterPro"/>
</dbReference>
<comment type="subcellular location">
    <subcellularLocation>
        <location evidence="3">Endoplasmic reticulum membrane</location>
        <topology evidence="3">Peripheral membrane protein</topology>
    </subcellularLocation>
    <subcellularLocation>
        <location evidence="2">Microsome membrane</location>
        <topology evidence="2">Peripheral membrane protein</topology>
    </subcellularLocation>
</comment>
<accession>A0A6M3GYH9</accession>
<dbReference type="GO" id="GO:0005506">
    <property type="term" value="F:iron ion binding"/>
    <property type="evidence" value="ECO:0007669"/>
    <property type="project" value="InterPro"/>
</dbReference>
<dbReference type="PRINTS" id="PR00463">
    <property type="entry name" value="EP450I"/>
</dbReference>
<comment type="cofactor">
    <cofactor evidence="1 12">
        <name>heme</name>
        <dbReference type="ChEBI" id="CHEBI:30413"/>
    </cofactor>
</comment>
<keyword evidence="8" id="KW-0492">Microsome</keyword>
<dbReference type="FunFam" id="1.10.630.10:FF:000182">
    <property type="entry name" value="Cytochrome P450 3A4"/>
    <property type="match status" value="1"/>
</dbReference>
<dbReference type="Pfam" id="PF00067">
    <property type="entry name" value="p450"/>
    <property type="match status" value="1"/>
</dbReference>
<evidence type="ECO:0000256" key="4">
    <source>
        <dbReference type="ARBA" id="ARBA00010617"/>
    </source>
</evidence>
<feature type="transmembrane region" description="Helical" evidence="14">
    <location>
        <begin position="5"/>
        <end position="22"/>
    </location>
</feature>
<keyword evidence="10 12" id="KW-0408">Iron</keyword>
<keyword evidence="14" id="KW-1133">Transmembrane helix</keyword>
<keyword evidence="9 13" id="KW-0560">Oxidoreductase</keyword>
<evidence type="ECO:0000313" key="15">
    <source>
        <dbReference type="EMBL" id="QIK02100.1"/>
    </source>
</evidence>
<evidence type="ECO:0000256" key="3">
    <source>
        <dbReference type="ARBA" id="ARBA00004406"/>
    </source>
</evidence>
<evidence type="ECO:0000256" key="10">
    <source>
        <dbReference type="ARBA" id="ARBA00023004"/>
    </source>
</evidence>
<keyword evidence="5 12" id="KW-0349">Heme</keyword>
<dbReference type="PROSITE" id="PS00086">
    <property type="entry name" value="CYTOCHROME_P450"/>
    <property type="match status" value="1"/>
</dbReference>
<dbReference type="InterPro" id="IPR036396">
    <property type="entry name" value="Cyt_P450_sf"/>
</dbReference>
<evidence type="ECO:0000256" key="2">
    <source>
        <dbReference type="ARBA" id="ARBA00004174"/>
    </source>
</evidence>
<evidence type="ECO:0000256" key="12">
    <source>
        <dbReference type="PIRSR" id="PIRSR602401-1"/>
    </source>
</evidence>
<comment type="similarity">
    <text evidence="4 13">Belongs to the cytochrome P450 family.</text>
</comment>
<dbReference type="CDD" id="cd20628">
    <property type="entry name" value="CYP4"/>
    <property type="match status" value="1"/>
</dbReference>
<evidence type="ECO:0000256" key="14">
    <source>
        <dbReference type="SAM" id="Phobius"/>
    </source>
</evidence>
<name>A0A6M3GYH9_HOLPA</name>
<dbReference type="GO" id="GO:0004497">
    <property type="term" value="F:monooxygenase activity"/>
    <property type="evidence" value="ECO:0007669"/>
    <property type="project" value="UniProtKB-KW"/>
</dbReference>
<dbReference type="InterPro" id="IPR001128">
    <property type="entry name" value="Cyt_P450"/>
</dbReference>
<feature type="binding site" description="axial binding residue" evidence="12">
    <location>
        <position position="446"/>
    </location>
    <ligand>
        <name>heme</name>
        <dbReference type="ChEBI" id="CHEBI:30413"/>
    </ligand>
    <ligandPart>
        <name>Fe</name>
        <dbReference type="ChEBI" id="CHEBI:18248"/>
    </ligandPart>
</feature>
<dbReference type="InterPro" id="IPR002401">
    <property type="entry name" value="Cyt_P450_E_grp-I"/>
</dbReference>
<keyword evidence="14" id="KW-0472">Membrane</keyword>
<keyword evidence="14" id="KW-0812">Transmembrane</keyword>
<dbReference type="InterPro" id="IPR050196">
    <property type="entry name" value="Cytochrome_P450_Monoox"/>
</dbReference>
<organism evidence="15">
    <name type="scientific">Holotrichia parallela</name>
    <name type="common">Dark black chafer beetle</name>
    <name type="synonym">Pedinotrichia parallela</name>
    <dbReference type="NCBI Taxonomy" id="93412"/>
    <lineage>
        <taxon>Eukaryota</taxon>
        <taxon>Metazoa</taxon>
        <taxon>Ecdysozoa</taxon>
        <taxon>Arthropoda</taxon>
        <taxon>Hexapoda</taxon>
        <taxon>Insecta</taxon>
        <taxon>Pterygota</taxon>
        <taxon>Neoptera</taxon>
        <taxon>Endopterygota</taxon>
        <taxon>Coleoptera</taxon>
        <taxon>Polyphaga</taxon>
        <taxon>Scarabaeiformia</taxon>
        <taxon>Scarabaeidae</taxon>
        <taxon>Melolonthinae</taxon>
        <taxon>Holotrichia</taxon>
    </lineage>
</organism>
<dbReference type="PANTHER" id="PTHR24291:SF187">
    <property type="entry name" value="CYTOCHROME P450 4AE1-RELATED"/>
    <property type="match status" value="1"/>
</dbReference>
<sequence>MLGTILLIIVSPLIVWFAYWYYTVQYYERYLKNIPGPRGLPLIGNSLDIASTTTILPTLISYYNKYKRSFKVYIGSQPYYFATDVKDLEFILSSTTILTKSAIYKFISKWLGIGLLTSTGNRWRKHRKIITPAFHFQILEDFIEVFNSQSEILVSKLKEESKPASVDLYPLIARCTLDIICETAMGTTVNAQNDLDSEYVKCVKMLLQVITERTFSPLLANDMLYIFSDTYRREKYALKIVHDYTRSVIKRRKAEFFGDSKNYESSVDSLGRKKKRAFLDLLLEYSTRDPSFTEEDIRQEVDTFMFEGHDTTATSITFALYALAIYPDIQEKVFAEIENIFSDDPKRNANYRDLQEMKYLEMVIKESLRVYPTVAQIGRALEEDVDWNGVLLPKGLMIYIFLYGVHQSSEWYENPEKFDPERFNAENSKNRNPFTYIPFSAGVRNCIGQKFAMLEMKSAISHILRNFELLPASPEHKILFEYDGILKSTSGVRIQLKKRY</sequence>
<dbReference type="AlphaFoldDB" id="A0A6M3GYH9"/>